<dbReference type="InterPro" id="IPR032675">
    <property type="entry name" value="LRR_dom_sf"/>
</dbReference>
<dbReference type="AlphaFoldDB" id="A0A0K6GCI1"/>
<keyword evidence="3" id="KW-1185">Reference proteome</keyword>
<dbReference type="SUPFAM" id="SSF52047">
    <property type="entry name" value="RNI-like"/>
    <property type="match status" value="1"/>
</dbReference>
<evidence type="ECO:0000256" key="1">
    <source>
        <dbReference type="SAM" id="MobiDB-lite"/>
    </source>
</evidence>
<dbReference type="Proteomes" id="UP000044841">
    <property type="component" value="Unassembled WGS sequence"/>
</dbReference>
<accession>A0A0K6GCI1</accession>
<evidence type="ECO:0000313" key="2">
    <source>
        <dbReference type="EMBL" id="CUA76190.1"/>
    </source>
</evidence>
<reference evidence="2 3" key="1">
    <citation type="submission" date="2015-07" db="EMBL/GenBank/DDBJ databases">
        <authorList>
            <person name="Noorani M."/>
        </authorList>
    </citation>
    <scope>NUCLEOTIDE SEQUENCE [LARGE SCALE GENOMIC DNA]</scope>
    <source>
        <strain evidence="2">BBA 69670</strain>
    </source>
</reference>
<protein>
    <submittedName>
        <fullName evidence="2">Clustered mitochondria protein homolog</fullName>
    </submittedName>
</protein>
<dbReference type="Gene3D" id="3.80.10.10">
    <property type="entry name" value="Ribonuclease Inhibitor"/>
    <property type="match status" value="1"/>
</dbReference>
<feature type="region of interest" description="Disordered" evidence="1">
    <location>
        <begin position="578"/>
        <end position="606"/>
    </location>
</feature>
<gene>
    <name evidence="2" type="ORF">RSOLAG22IIIB_12104</name>
</gene>
<name>A0A0K6GCI1_9AGAM</name>
<proteinExistence type="predicted"/>
<evidence type="ECO:0000313" key="3">
    <source>
        <dbReference type="Proteomes" id="UP000044841"/>
    </source>
</evidence>
<organism evidence="2 3">
    <name type="scientific">Rhizoctonia solani</name>
    <dbReference type="NCBI Taxonomy" id="456999"/>
    <lineage>
        <taxon>Eukaryota</taxon>
        <taxon>Fungi</taxon>
        <taxon>Dikarya</taxon>
        <taxon>Basidiomycota</taxon>
        <taxon>Agaricomycotina</taxon>
        <taxon>Agaricomycetes</taxon>
        <taxon>Cantharellales</taxon>
        <taxon>Ceratobasidiaceae</taxon>
        <taxon>Rhizoctonia</taxon>
    </lineage>
</organism>
<sequence>MDSTQAIPSATARALGIPEIVAFIVGNNNLPRDDLASLSQVCYYMFDVATPFLWKNATPEGLLWLIKSTEIDYRRNGRVHTIRLDAHMEEPNPFEDFHKYAQHVKTLEIYDRNCRPCYTVEGWDILRAERERNRPLLPNLRAVRFFNTSQSHGTDEFNWLIAFAHPGLEEVSLIPNPLLPAGRIPFPVSSLILATLVKMSPRIQVLELASNDDIFYPDNLSSARFDEPSFNGALRYRYPGSPTWYQSLPTLSHLRHLTLSDGWFHPNGLESIGRLAELESLTVVPGSLEGFEFKVDINSTVPECAFPGLINLSLIGFEVLRIGPVLTIAGMLRRLVTIKLEFYFDPHDVNDRYIELENIFKALRNAPHLQKLRVDCTFEPKAGERPANVRSAMEQMGLHPALENIYLSGIRIDKHWRRSRFLCIRDLGPIWPNVRILSMPHQSASISELEDFATLPSLTHLTLNLDLKHPYIPAKPNFKRAPLKVLTSSGPVRLSTDYEDISLCAVALLRLWPSLTCATWSDDDSARKELAEFFNSKILKCVKKSRFGQPQADAKLSARKRLKGFKVHFEQIVEDLEETDGWNSDSDRESEWETDSEVEPDSGLEL</sequence>
<feature type="compositionally biased region" description="Acidic residues" evidence="1">
    <location>
        <begin position="592"/>
        <end position="606"/>
    </location>
</feature>
<dbReference type="EMBL" id="CYGV01001636">
    <property type="protein sequence ID" value="CUA76190.1"/>
    <property type="molecule type" value="Genomic_DNA"/>
</dbReference>